<evidence type="ECO:0000313" key="1">
    <source>
        <dbReference type="EMBL" id="CAI6350575.1"/>
    </source>
</evidence>
<name>A0AAV0W4B0_9HEMI</name>
<dbReference type="Proteomes" id="UP001160148">
    <property type="component" value="Unassembled WGS sequence"/>
</dbReference>
<comment type="caution">
    <text evidence="1">The sequence shown here is derived from an EMBL/GenBank/DDBJ whole genome shotgun (WGS) entry which is preliminary data.</text>
</comment>
<organism evidence="1 2">
    <name type="scientific">Macrosiphum euphorbiae</name>
    <name type="common">potato aphid</name>
    <dbReference type="NCBI Taxonomy" id="13131"/>
    <lineage>
        <taxon>Eukaryota</taxon>
        <taxon>Metazoa</taxon>
        <taxon>Ecdysozoa</taxon>
        <taxon>Arthropoda</taxon>
        <taxon>Hexapoda</taxon>
        <taxon>Insecta</taxon>
        <taxon>Pterygota</taxon>
        <taxon>Neoptera</taxon>
        <taxon>Paraneoptera</taxon>
        <taxon>Hemiptera</taxon>
        <taxon>Sternorrhyncha</taxon>
        <taxon>Aphidomorpha</taxon>
        <taxon>Aphidoidea</taxon>
        <taxon>Aphididae</taxon>
        <taxon>Macrosiphini</taxon>
        <taxon>Macrosiphum</taxon>
    </lineage>
</organism>
<gene>
    <name evidence="1" type="ORF">MEUPH1_LOCUS7018</name>
</gene>
<keyword evidence="2" id="KW-1185">Reference proteome</keyword>
<accession>A0AAV0W4B0</accession>
<dbReference type="AlphaFoldDB" id="A0AAV0W4B0"/>
<reference evidence="1 2" key="1">
    <citation type="submission" date="2023-01" db="EMBL/GenBank/DDBJ databases">
        <authorList>
            <person name="Whitehead M."/>
        </authorList>
    </citation>
    <scope>NUCLEOTIDE SEQUENCE [LARGE SCALE GENOMIC DNA]</scope>
</reference>
<sequence length="163" mass="18831">MNATESVVFIPSSNLEPYLETWANVKDDNVYYNLITYNDEYKLSLSNTDLDISDKKLTNAIYKSFIDNQLSEEIITVFPNRYIILTENGTRVFSFKYINNINVVSKNCDKFQIQYQSTRIEGLICKVKYMAGIRYKVICGKIGLEFMPINEVGELEAEIQCIT</sequence>
<protein>
    <submittedName>
        <fullName evidence="1">Uncharacterized protein</fullName>
    </submittedName>
</protein>
<evidence type="ECO:0000313" key="2">
    <source>
        <dbReference type="Proteomes" id="UP001160148"/>
    </source>
</evidence>
<proteinExistence type="predicted"/>
<dbReference type="EMBL" id="CARXXK010000001">
    <property type="protein sequence ID" value="CAI6350575.1"/>
    <property type="molecule type" value="Genomic_DNA"/>
</dbReference>